<dbReference type="InterPro" id="IPR036249">
    <property type="entry name" value="Thioredoxin-like_sf"/>
</dbReference>
<feature type="signal peptide" evidence="4">
    <location>
        <begin position="1"/>
        <end position="28"/>
    </location>
</feature>
<dbReference type="STRING" id="44576.SAMN05421881_101519"/>
<dbReference type="Pfam" id="PF02630">
    <property type="entry name" value="SCO1-SenC"/>
    <property type="match status" value="1"/>
</dbReference>
<dbReference type="Proteomes" id="UP000198640">
    <property type="component" value="Unassembled WGS sequence"/>
</dbReference>
<evidence type="ECO:0000313" key="6">
    <source>
        <dbReference type="Proteomes" id="UP000198640"/>
    </source>
</evidence>
<protein>
    <submittedName>
        <fullName evidence="5">Protein SCO1/2</fullName>
    </submittedName>
</protein>
<comment type="similarity">
    <text evidence="1">Belongs to the SCO1/2 family.</text>
</comment>
<dbReference type="InterPro" id="IPR003782">
    <property type="entry name" value="SCO1/SenC"/>
</dbReference>
<dbReference type="CDD" id="cd02968">
    <property type="entry name" value="SCO"/>
    <property type="match status" value="1"/>
</dbReference>
<evidence type="ECO:0000256" key="3">
    <source>
        <dbReference type="PIRSR" id="PIRSR603782-2"/>
    </source>
</evidence>
<dbReference type="PANTHER" id="PTHR12151">
    <property type="entry name" value="ELECTRON TRANSPORT PROTIN SCO1/SENC FAMILY MEMBER"/>
    <property type="match status" value="1"/>
</dbReference>
<reference evidence="5 6" key="1">
    <citation type="submission" date="2016-10" db="EMBL/GenBank/DDBJ databases">
        <authorList>
            <person name="de Groot N.N."/>
        </authorList>
    </citation>
    <scope>NUCLEOTIDE SEQUENCE [LARGE SCALE GENOMIC DNA]</scope>
    <source>
        <strain evidence="5 6">Nm1</strain>
    </source>
</reference>
<sequence>MHFRILSIFTSLSLIVALATLTPIATHAAAIVLHQPVPLQQESITALRHSLQPQDQDHWKLVFFGFAHCKEICPVSMAKLSMLIKAAAKAQVKVNGIFVTVDPDRDTDTILSGYTKSFGTNLSHLRLEGEQLERFKTSFGVEALFYTKNAGNTQHYQVDHSTTAFLIDPHGNIRVLFDALDDTTTLAKMFSEDEDLFKL</sequence>
<evidence type="ECO:0000313" key="5">
    <source>
        <dbReference type="EMBL" id="SDY02102.1"/>
    </source>
</evidence>
<organism evidence="5 6">
    <name type="scientific">Nitrosomonas halophila</name>
    <dbReference type="NCBI Taxonomy" id="44576"/>
    <lineage>
        <taxon>Bacteria</taxon>
        <taxon>Pseudomonadati</taxon>
        <taxon>Pseudomonadota</taxon>
        <taxon>Betaproteobacteria</taxon>
        <taxon>Nitrosomonadales</taxon>
        <taxon>Nitrosomonadaceae</taxon>
        <taxon>Nitrosomonas</taxon>
    </lineage>
</organism>
<evidence type="ECO:0000256" key="2">
    <source>
        <dbReference type="PIRSR" id="PIRSR603782-1"/>
    </source>
</evidence>
<dbReference type="Gene3D" id="3.40.30.10">
    <property type="entry name" value="Glutaredoxin"/>
    <property type="match status" value="1"/>
</dbReference>
<keyword evidence="2" id="KW-0186">Copper</keyword>
<gene>
    <name evidence="5" type="ORF">SAMN05421881_101519</name>
</gene>
<feature type="disulfide bond" description="Redox-active" evidence="3">
    <location>
        <begin position="69"/>
        <end position="73"/>
    </location>
</feature>
<dbReference type="EMBL" id="FNOY01000015">
    <property type="protein sequence ID" value="SDY02102.1"/>
    <property type="molecule type" value="Genomic_DNA"/>
</dbReference>
<evidence type="ECO:0000256" key="4">
    <source>
        <dbReference type="SAM" id="SignalP"/>
    </source>
</evidence>
<name>A0A1H3GFG7_9PROT</name>
<dbReference type="AlphaFoldDB" id="A0A1H3GFG7"/>
<dbReference type="RefSeq" id="WP_090413025.1">
    <property type="nucleotide sequence ID" value="NZ_FNOY01000015.1"/>
</dbReference>
<feature type="binding site" evidence="2">
    <location>
        <position position="69"/>
    </location>
    <ligand>
        <name>Cu cation</name>
        <dbReference type="ChEBI" id="CHEBI:23378"/>
    </ligand>
</feature>
<evidence type="ECO:0000256" key="1">
    <source>
        <dbReference type="ARBA" id="ARBA00010996"/>
    </source>
</evidence>
<keyword evidence="4" id="KW-0732">Signal</keyword>
<dbReference type="PANTHER" id="PTHR12151:SF25">
    <property type="entry name" value="LINALOOL DEHYDRATASE_ISOMERASE DOMAIN-CONTAINING PROTEIN"/>
    <property type="match status" value="1"/>
</dbReference>
<keyword evidence="3" id="KW-1015">Disulfide bond</keyword>
<keyword evidence="6" id="KW-1185">Reference proteome</keyword>
<dbReference type="GO" id="GO:0046872">
    <property type="term" value="F:metal ion binding"/>
    <property type="evidence" value="ECO:0007669"/>
    <property type="project" value="UniProtKB-KW"/>
</dbReference>
<feature type="binding site" evidence="2">
    <location>
        <position position="73"/>
    </location>
    <ligand>
        <name>Cu cation</name>
        <dbReference type="ChEBI" id="CHEBI:23378"/>
    </ligand>
</feature>
<dbReference type="OrthoDB" id="9790194at2"/>
<feature type="binding site" evidence="2">
    <location>
        <position position="160"/>
    </location>
    <ligand>
        <name>Cu cation</name>
        <dbReference type="ChEBI" id="CHEBI:23378"/>
    </ligand>
</feature>
<feature type="chain" id="PRO_5011730859" evidence="4">
    <location>
        <begin position="29"/>
        <end position="199"/>
    </location>
</feature>
<keyword evidence="2" id="KW-0479">Metal-binding</keyword>
<dbReference type="SUPFAM" id="SSF52833">
    <property type="entry name" value="Thioredoxin-like"/>
    <property type="match status" value="1"/>
</dbReference>
<proteinExistence type="inferred from homology"/>
<accession>A0A1H3GFG7</accession>